<feature type="binding site" evidence="1">
    <location>
        <position position="57"/>
    </location>
    <ligand>
        <name>substrate</name>
    </ligand>
</feature>
<dbReference type="EMBL" id="GU059107">
    <property type="protein sequence ID" value="ACY24496.1"/>
    <property type="molecule type" value="Genomic_DNA"/>
</dbReference>
<dbReference type="CDD" id="cd07067">
    <property type="entry name" value="HP_PGM_like"/>
    <property type="match status" value="1"/>
</dbReference>
<evidence type="ECO:0000313" key="2">
    <source>
        <dbReference type="EMBL" id="ACY24496.1"/>
    </source>
</evidence>
<proteinExistence type="predicted"/>
<dbReference type="InterPro" id="IPR029033">
    <property type="entry name" value="His_PPase_superfam"/>
</dbReference>
<sequence>MELIILRHGETGQRSSIASDSIRPLNSSGEAEIHEIAKALKIIGLKFDIVVTSPLKRAYDTAMIVSDVFNIGKKVQVWNELAPEGKKIKYIARYHT</sequence>
<dbReference type="InterPro" id="IPR013078">
    <property type="entry name" value="His_Pase_superF_clade-1"/>
</dbReference>
<organism evidence="2">
    <name type="scientific">uncultured crenarchaeote 57a5</name>
    <dbReference type="NCBI Taxonomy" id="684058"/>
    <lineage>
        <taxon>Archaea</taxon>
        <taxon>Thermoproteota</taxon>
        <taxon>environmental samples</taxon>
    </lineage>
</organism>
<evidence type="ECO:0000256" key="1">
    <source>
        <dbReference type="PIRSR" id="PIRSR613078-2"/>
    </source>
</evidence>
<dbReference type="Gene3D" id="3.40.50.1240">
    <property type="entry name" value="Phosphoglycerate mutase-like"/>
    <property type="match status" value="1"/>
</dbReference>
<reference evidence="2" key="1">
    <citation type="journal article" date="2010" name="Environ. Microbiol.">
        <title>Homologues of nitrite reductases in ammonia-oxidizing archaea: diversity and genomic context.</title>
        <authorList>
            <person name="Bartossek R."/>
            <person name="Nicol G.W."/>
            <person name="Lanzen A."/>
            <person name="Klenk H.P."/>
            <person name="Schleper C."/>
        </authorList>
    </citation>
    <scope>NUCLEOTIDE SEQUENCE</scope>
</reference>
<name>D4N710_9CREN</name>
<dbReference type="SUPFAM" id="SSF53254">
    <property type="entry name" value="Phosphoglycerate mutase-like"/>
    <property type="match status" value="1"/>
</dbReference>
<dbReference type="AlphaFoldDB" id="D4N710"/>
<protein>
    <submittedName>
        <fullName evidence="2">Phosphohistidine phosphatase SixA</fullName>
    </submittedName>
</protein>
<dbReference type="Pfam" id="PF00300">
    <property type="entry name" value="His_Phos_1"/>
    <property type="match status" value="1"/>
</dbReference>
<accession>D4N710</accession>
<gene>
    <name evidence="2" type="ORF">57a5orf03</name>
</gene>